<evidence type="ECO:0000256" key="9">
    <source>
        <dbReference type="ARBA" id="ARBA00023239"/>
    </source>
</evidence>
<keyword evidence="8 10" id="KW-0472">Membrane</keyword>
<feature type="domain" description="Hydroxyproline O-arabinosyltransferase-like" evidence="13">
    <location>
        <begin position="217"/>
        <end position="295"/>
    </location>
</feature>
<reference evidence="14 15" key="1">
    <citation type="journal article" date="2017" name="Mol. Biol. Evol.">
        <title>The 4-celled Tetrabaena socialis nuclear genome reveals the essential components for genetic control of cell number at the origin of multicellularity in the volvocine lineage.</title>
        <authorList>
            <person name="Featherston J."/>
            <person name="Arakaki Y."/>
            <person name="Hanschen E.R."/>
            <person name="Ferris P.J."/>
            <person name="Michod R.E."/>
            <person name="Olson B.J.S.C."/>
            <person name="Nozaki H."/>
            <person name="Durand P.M."/>
        </authorList>
    </citation>
    <scope>NUCLEOTIDE SEQUENCE [LARGE SCALE GENOMIC DNA]</scope>
    <source>
        <strain evidence="14 15">NIES-571</strain>
    </source>
</reference>
<evidence type="ECO:0000256" key="5">
    <source>
        <dbReference type="ARBA" id="ARBA00022792"/>
    </source>
</evidence>
<keyword evidence="15" id="KW-1185">Reference proteome</keyword>
<comment type="function">
    <text evidence="10">Lyase that catalyzes the covalent linking of the heme group to the cytochrome C apoprotein to produce the mature functional cytochrome.</text>
</comment>
<dbReference type="InterPro" id="IPR056508">
    <property type="entry name" value="HPAT-like"/>
</dbReference>
<keyword evidence="9 10" id="KW-0456">Lyase</keyword>
<evidence type="ECO:0000256" key="3">
    <source>
        <dbReference type="ARBA" id="ARBA00022617"/>
    </source>
</evidence>
<dbReference type="PANTHER" id="PTHR12743:SF0">
    <property type="entry name" value="HOLOCYTOCHROME C-TYPE SYNTHASE"/>
    <property type="match status" value="1"/>
</dbReference>
<dbReference type="PANTHER" id="PTHR12743">
    <property type="entry name" value="CYTOCHROME C1 HEME LYASE"/>
    <property type="match status" value="1"/>
</dbReference>
<dbReference type="OrthoDB" id="10259977at2759"/>
<evidence type="ECO:0000256" key="10">
    <source>
        <dbReference type="RuleBase" id="RU363130"/>
    </source>
</evidence>
<comment type="subcellular location">
    <subcellularLocation>
        <location evidence="1 10">Mitochondrion inner membrane</location>
    </subcellularLocation>
</comment>
<dbReference type="EC" id="4.4.1.17" evidence="10"/>
<evidence type="ECO:0000256" key="7">
    <source>
        <dbReference type="ARBA" id="ARBA00023128"/>
    </source>
</evidence>
<comment type="similarity">
    <text evidence="2 10">Belongs to the cytochrome c-type heme lyase family.</text>
</comment>
<keyword evidence="12" id="KW-1133">Transmembrane helix</keyword>
<keyword evidence="12" id="KW-0812">Transmembrane</keyword>
<keyword evidence="5 10" id="KW-0999">Mitochondrion inner membrane</keyword>
<feature type="compositionally biased region" description="Low complexity" evidence="11">
    <location>
        <begin position="590"/>
        <end position="628"/>
    </location>
</feature>
<dbReference type="Pfam" id="PF23452">
    <property type="entry name" value="HPAT"/>
    <property type="match status" value="2"/>
</dbReference>
<keyword evidence="3 10" id="KW-0349">Heme</keyword>
<evidence type="ECO:0000256" key="8">
    <source>
        <dbReference type="ARBA" id="ARBA00023136"/>
    </source>
</evidence>
<dbReference type="GO" id="GO:0004408">
    <property type="term" value="F:holocytochrome-c synthase activity"/>
    <property type="evidence" value="ECO:0007669"/>
    <property type="project" value="UniProtKB-EC"/>
</dbReference>
<feature type="transmembrane region" description="Helical" evidence="12">
    <location>
        <begin position="21"/>
        <end position="38"/>
    </location>
</feature>
<protein>
    <recommendedName>
        <fullName evidence="10">Holocytochrome c-type synthase</fullName>
        <ecNumber evidence="10">4.4.1.17</ecNumber>
    </recommendedName>
</protein>
<dbReference type="Pfam" id="PF01265">
    <property type="entry name" value="Cyto_heme_lyase"/>
    <property type="match status" value="2"/>
</dbReference>
<evidence type="ECO:0000256" key="1">
    <source>
        <dbReference type="ARBA" id="ARBA00004273"/>
    </source>
</evidence>
<dbReference type="GO" id="GO:0005743">
    <property type="term" value="C:mitochondrial inner membrane"/>
    <property type="evidence" value="ECO:0007669"/>
    <property type="project" value="UniProtKB-SubCell"/>
</dbReference>
<feature type="region of interest" description="Disordered" evidence="11">
    <location>
        <begin position="578"/>
        <end position="641"/>
    </location>
</feature>
<dbReference type="InterPro" id="IPR000511">
    <property type="entry name" value="Holocyt_c/c1_synthase"/>
</dbReference>
<evidence type="ECO:0000313" key="15">
    <source>
        <dbReference type="Proteomes" id="UP000236333"/>
    </source>
</evidence>
<comment type="caution">
    <text evidence="14">The sequence shown here is derived from an EMBL/GenBank/DDBJ whole genome shotgun (WGS) entry which is preliminary data.</text>
</comment>
<evidence type="ECO:0000256" key="4">
    <source>
        <dbReference type="ARBA" id="ARBA00022723"/>
    </source>
</evidence>
<dbReference type="PROSITE" id="PS00821">
    <property type="entry name" value="CYTO_HEME_LYASE_1"/>
    <property type="match status" value="1"/>
</dbReference>
<name>A0A2J7ZSN2_9CHLO</name>
<proteinExistence type="inferred from homology"/>
<evidence type="ECO:0000256" key="12">
    <source>
        <dbReference type="SAM" id="Phobius"/>
    </source>
</evidence>
<sequence length="641" mass="68966">MKSAGSSKQASRRPRFRLEHAAAFFVVAAVLFFGYSVIQASFGSSASFGSGVGIGSSSRREMVRVGAGDSSAGAKLAATSPAVVAAQSPCPEAPEKAATTTTVLVTKLVYGSTVQNPRAYHVVTTAAGFSNHWQARVHYYWFKKQRDACLREPSCDMGGFTRVLHSGKPDDLMDEVPTVVVDPLPPSVSKNTTYIVLNRPYAFLEWINRVSIPEEVDYQGSPFYLLHLTYPCRYDKFGNMTDNATNAVWTFDKREYSVRPPPRNLPMPPAFVQNNLVRLIIGMLNEATDNLPCWDDYRETSKVSKCSHYTQKVEDTSIVTATKTTTCLCLCNPHPQAPASCSYAAAPGSMPPPPSSSSAAAAGCPVAGASADPTGSGALNPRNNIPASLAASAASSSAPGLSGERVVSSIPMTPPDKLPGHQQPGQQHWVYPSERMFYNAMQRKARGALIAAYLEHSDSLGQDLESDWALVGEYRAMGMEQSVQEALVRQHAPPRGRSKRSTCTDLGWDPQADDMHSVVSIHNAVNERAWNEVMAWERLHCDRCPNPRLKKFQGRPSDLSPKARLLNFVVRGVRVHQKSSGHQALDPPGSEEALASAGARLRAAGGGMAQAPSAQPASGSSGSAWGARSARRSSSEAMVGK</sequence>
<comment type="catalytic activity">
    <reaction evidence="10">
        <text>holo-[cytochrome c] = apo-[cytochrome c] + heme b</text>
        <dbReference type="Rhea" id="RHEA:22648"/>
        <dbReference type="Rhea" id="RHEA-COMP:10725"/>
        <dbReference type="Rhea" id="RHEA-COMP:10726"/>
        <dbReference type="ChEBI" id="CHEBI:29950"/>
        <dbReference type="ChEBI" id="CHEBI:60344"/>
        <dbReference type="ChEBI" id="CHEBI:83739"/>
        <dbReference type="EC" id="4.4.1.17"/>
    </reaction>
</comment>
<gene>
    <name evidence="14" type="ORF">TSOC_010675</name>
</gene>
<feature type="region of interest" description="Disordered" evidence="11">
    <location>
        <begin position="395"/>
        <end position="427"/>
    </location>
</feature>
<organism evidence="14 15">
    <name type="scientific">Tetrabaena socialis</name>
    <dbReference type="NCBI Taxonomy" id="47790"/>
    <lineage>
        <taxon>Eukaryota</taxon>
        <taxon>Viridiplantae</taxon>
        <taxon>Chlorophyta</taxon>
        <taxon>core chlorophytes</taxon>
        <taxon>Chlorophyceae</taxon>
        <taxon>CS clade</taxon>
        <taxon>Chlamydomonadales</taxon>
        <taxon>Tetrabaenaceae</taxon>
        <taxon>Tetrabaena</taxon>
    </lineage>
</organism>
<evidence type="ECO:0000256" key="2">
    <source>
        <dbReference type="ARBA" id="ARBA00007255"/>
    </source>
</evidence>
<dbReference type="EMBL" id="PGGS01000525">
    <property type="protein sequence ID" value="PNH03274.1"/>
    <property type="molecule type" value="Genomic_DNA"/>
</dbReference>
<feature type="domain" description="Hydroxyproline O-arabinosyltransferase-like" evidence="13">
    <location>
        <begin position="120"/>
        <end position="215"/>
    </location>
</feature>
<evidence type="ECO:0000256" key="6">
    <source>
        <dbReference type="ARBA" id="ARBA00023004"/>
    </source>
</evidence>
<evidence type="ECO:0000259" key="13">
    <source>
        <dbReference type="Pfam" id="PF23452"/>
    </source>
</evidence>
<evidence type="ECO:0000256" key="11">
    <source>
        <dbReference type="SAM" id="MobiDB-lite"/>
    </source>
</evidence>
<dbReference type="GO" id="GO:0046872">
    <property type="term" value="F:metal ion binding"/>
    <property type="evidence" value="ECO:0007669"/>
    <property type="project" value="UniProtKB-KW"/>
</dbReference>
<keyword evidence="6 10" id="KW-0408">Iron</keyword>
<evidence type="ECO:0000313" key="14">
    <source>
        <dbReference type="EMBL" id="PNH03274.1"/>
    </source>
</evidence>
<keyword evidence="4 10" id="KW-0479">Metal-binding</keyword>
<dbReference type="AlphaFoldDB" id="A0A2J7ZSN2"/>
<accession>A0A2J7ZSN2</accession>
<keyword evidence="7 10" id="KW-0496">Mitochondrion</keyword>
<feature type="region of interest" description="Disordered" evidence="11">
    <location>
        <begin position="345"/>
        <end position="382"/>
    </location>
</feature>
<feature type="compositionally biased region" description="Low complexity" evidence="11">
    <location>
        <begin position="356"/>
        <end position="371"/>
    </location>
</feature>
<dbReference type="Proteomes" id="UP000236333">
    <property type="component" value="Unassembled WGS sequence"/>
</dbReference>